<keyword evidence="4" id="KW-1185">Reference proteome</keyword>
<evidence type="ECO:0000256" key="1">
    <source>
        <dbReference type="ARBA" id="ARBA00004924"/>
    </source>
</evidence>
<reference evidence="3 4" key="1">
    <citation type="submission" date="2013-03" db="EMBL/GenBank/DDBJ databases">
        <title>Salinisphaera dokdonensis CL-ES53 Genome Sequencing.</title>
        <authorList>
            <person name="Li C."/>
            <person name="Lai Q."/>
            <person name="Shao Z."/>
        </authorList>
    </citation>
    <scope>NUCLEOTIDE SEQUENCE [LARGE SCALE GENOMIC DNA]</scope>
    <source>
        <strain evidence="3 4">CL-ES53</strain>
    </source>
</reference>
<dbReference type="Gene3D" id="3.40.630.30">
    <property type="match status" value="1"/>
</dbReference>
<dbReference type="RefSeq" id="WP_353109174.1">
    <property type="nucleotide sequence ID" value="NZ_APND01000001.1"/>
</dbReference>
<dbReference type="EMBL" id="APND01000001">
    <property type="protein sequence ID" value="MES1928228.1"/>
    <property type="molecule type" value="Genomic_DNA"/>
</dbReference>
<dbReference type="PANTHER" id="PTHR31438:SF1">
    <property type="entry name" value="LYSINE N-ACYLTRANSFERASE C17G9.06C-RELATED"/>
    <property type="match status" value="1"/>
</dbReference>
<proteinExistence type="predicted"/>
<evidence type="ECO:0000313" key="3">
    <source>
        <dbReference type="EMBL" id="MES1928228.1"/>
    </source>
</evidence>
<dbReference type="Proteomes" id="UP001460888">
    <property type="component" value="Unassembled WGS sequence"/>
</dbReference>
<sequence length="191" mass="21127">MSDTCVLQARQIPGIGELAIVPFDIERHAPTAHAWLRSDHARFWGMQSLTAQQVRDYFADLAASRDFDAFIGLHDGRPTFLMERYAPAAEAIGAHYDVQPGDIGMHVLVAPADKRIPGFSWTVFVQIMDFLFSDPAVERVVVEPDVANAGIHPINSRAGFVYHREVELPGKTAWFATCTREDYAAALSASL</sequence>
<evidence type="ECO:0000313" key="4">
    <source>
        <dbReference type="Proteomes" id="UP001460888"/>
    </source>
</evidence>
<comment type="pathway">
    <text evidence="1">Siderophore biosynthesis.</text>
</comment>
<dbReference type="Pfam" id="PF13523">
    <property type="entry name" value="Acetyltransf_8"/>
    <property type="match status" value="1"/>
</dbReference>
<dbReference type="SUPFAM" id="SSF55729">
    <property type="entry name" value="Acyl-CoA N-acyltransferases (Nat)"/>
    <property type="match status" value="1"/>
</dbReference>
<comment type="caution">
    <text evidence="3">The sequence shown here is derived from an EMBL/GenBank/DDBJ whole genome shotgun (WGS) entry which is preliminary data.</text>
</comment>
<evidence type="ECO:0000259" key="2">
    <source>
        <dbReference type="SMART" id="SM01006"/>
    </source>
</evidence>
<dbReference type="InterPro" id="IPR016181">
    <property type="entry name" value="Acyl_CoA_acyltransferase"/>
</dbReference>
<protein>
    <submittedName>
        <fullName evidence="3">Siderophore synthetase component</fullName>
    </submittedName>
</protein>
<organism evidence="3 4">
    <name type="scientific">Salinisphaera dokdonensis CL-ES53</name>
    <dbReference type="NCBI Taxonomy" id="1304272"/>
    <lineage>
        <taxon>Bacteria</taxon>
        <taxon>Pseudomonadati</taxon>
        <taxon>Pseudomonadota</taxon>
        <taxon>Gammaproteobacteria</taxon>
        <taxon>Salinisphaerales</taxon>
        <taxon>Salinisphaeraceae</taxon>
        <taxon>Salinisphaera</taxon>
    </lineage>
</organism>
<gene>
    <name evidence="3" type="ORF">SADO_03195</name>
</gene>
<dbReference type="SMART" id="SM01006">
    <property type="entry name" value="AlcB"/>
    <property type="match status" value="1"/>
</dbReference>
<accession>A0ABV2AX50</accession>
<dbReference type="PANTHER" id="PTHR31438">
    <property type="entry name" value="LYSINE N-ACYLTRANSFERASE C17G9.06C-RELATED"/>
    <property type="match status" value="1"/>
</dbReference>
<dbReference type="InterPro" id="IPR019432">
    <property type="entry name" value="Acyltransferase_MbtK/IucB-like"/>
</dbReference>
<feature type="domain" description="Acyltransferase MbtK/IucB-like conserved" evidence="2">
    <location>
        <begin position="21"/>
        <end position="68"/>
    </location>
</feature>
<name>A0ABV2AX50_9GAMM</name>